<dbReference type="AlphaFoldDB" id="A0A377LTM9"/>
<gene>
    <name evidence="1" type="ORF">NCTC10005_02456</name>
</gene>
<evidence type="ECO:0000313" key="1">
    <source>
        <dbReference type="EMBL" id="STQ09735.1"/>
    </source>
</evidence>
<sequence>MLPPQHNCLHKLWSVLSTSERDQLEHITRKLLTRLDQMDEDGAILEALR</sequence>
<evidence type="ECO:0000313" key="2">
    <source>
        <dbReference type="Proteomes" id="UP000255106"/>
    </source>
</evidence>
<reference evidence="1 2" key="1">
    <citation type="submission" date="2018-06" db="EMBL/GenBank/DDBJ databases">
        <authorList>
            <consortium name="Pathogen Informatics"/>
            <person name="Doyle S."/>
        </authorList>
    </citation>
    <scope>NUCLEOTIDE SEQUENCE [LARGE SCALE GENOMIC DNA]</scope>
    <source>
        <strain evidence="1 2">NCTC10005</strain>
    </source>
</reference>
<protein>
    <submittedName>
        <fullName evidence="1">Transcriptional regulators</fullName>
    </submittedName>
</protein>
<name>A0A377LTM9_ENTCL</name>
<accession>A0A377LTM9</accession>
<organism evidence="1 2">
    <name type="scientific">Enterobacter cloacae</name>
    <dbReference type="NCBI Taxonomy" id="550"/>
    <lineage>
        <taxon>Bacteria</taxon>
        <taxon>Pseudomonadati</taxon>
        <taxon>Pseudomonadota</taxon>
        <taxon>Gammaproteobacteria</taxon>
        <taxon>Enterobacterales</taxon>
        <taxon>Enterobacteriaceae</taxon>
        <taxon>Enterobacter</taxon>
        <taxon>Enterobacter cloacae complex</taxon>
    </lineage>
</organism>
<dbReference type="Proteomes" id="UP000255106">
    <property type="component" value="Unassembled WGS sequence"/>
</dbReference>
<dbReference type="EMBL" id="UGJB01000004">
    <property type="protein sequence ID" value="STQ09735.1"/>
    <property type="molecule type" value="Genomic_DNA"/>
</dbReference>
<proteinExistence type="predicted"/>